<proteinExistence type="predicted"/>
<evidence type="ECO:0000313" key="2">
    <source>
        <dbReference type="EMBL" id="KAK1876263.1"/>
    </source>
</evidence>
<dbReference type="EMBL" id="JASDAP010000029">
    <property type="protein sequence ID" value="KAK1876326.1"/>
    <property type="molecule type" value="Genomic_DNA"/>
</dbReference>
<keyword evidence="3" id="KW-0282">Flagellum</keyword>
<feature type="region of interest" description="Disordered" evidence="1">
    <location>
        <begin position="29"/>
        <end position="49"/>
    </location>
</feature>
<comment type="caution">
    <text evidence="3">The sequence shown here is derived from an EMBL/GenBank/DDBJ whole genome shotgun (WGS) entry which is preliminary data.</text>
</comment>
<keyword evidence="4" id="KW-1185">Reference proteome</keyword>
<evidence type="ECO:0000256" key="1">
    <source>
        <dbReference type="SAM" id="MobiDB-lite"/>
    </source>
</evidence>
<accession>A0AAD9B431</accession>
<evidence type="ECO:0000313" key="4">
    <source>
        <dbReference type="Proteomes" id="UP001228049"/>
    </source>
</evidence>
<protein>
    <submittedName>
        <fullName evidence="3">Dynein-1-beta heavy chain flagellar inner arm I1 complex</fullName>
    </submittedName>
</protein>
<name>A0AAD9B431_DISEL</name>
<keyword evidence="3" id="KW-0969">Cilium</keyword>
<dbReference type="AlphaFoldDB" id="A0AAD9B431"/>
<reference evidence="3" key="1">
    <citation type="submission" date="2023-04" db="EMBL/GenBank/DDBJ databases">
        <title>Chromosome-level genome of Chaenocephalus aceratus.</title>
        <authorList>
            <person name="Park H."/>
        </authorList>
    </citation>
    <scope>NUCLEOTIDE SEQUENCE</scope>
    <source>
        <strain evidence="3">DE</strain>
        <tissue evidence="3">Muscle</tissue>
    </source>
</reference>
<organism evidence="3 4">
    <name type="scientific">Dissostichus eleginoides</name>
    <name type="common">Patagonian toothfish</name>
    <name type="synonym">Dissostichus amissus</name>
    <dbReference type="NCBI Taxonomy" id="100907"/>
    <lineage>
        <taxon>Eukaryota</taxon>
        <taxon>Metazoa</taxon>
        <taxon>Chordata</taxon>
        <taxon>Craniata</taxon>
        <taxon>Vertebrata</taxon>
        <taxon>Euteleostomi</taxon>
        <taxon>Actinopterygii</taxon>
        <taxon>Neopterygii</taxon>
        <taxon>Teleostei</taxon>
        <taxon>Neoteleostei</taxon>
        <taxon>Acanthomorphata</taxon>
        <taxon>Eupercaria</taxon>
        <taxon>Perciformes</taxon>
        <taxon>Notothenioidei</taxon>
        <taxon>Nototheniidae</taxon>
        <taxon>Dissostichus</taxon>
    </lineage>
</organism>
<sequence>MWSEEVNTCRSAAICRADNPVRRLLSERRREETLQGRIPQETSEEKYLQETSEEKSLLETSEETLWSVIGYGDKSEAFIVKE</sequence>
<evidence type="ECO:0000313" key="3">
    <source>
        <dbReference type="EMBL" id="KAK1876326.1"/>
    </source>
</evidence>
<dbReference type="Proteomes" id="UP001228049">
    <property type="component" value="Unassembled WGS sequence"/>
</dbReference>
<gene>
    <name evidence="2" type="ORF">KUDE01_001587</name>
    <name evidence="3" type="ORF">KUDE01_001650</name>
</gene>
<keyword evidence="3" id="KW-0966">Cell projection</keyword>
<dbReference type="EMBL" id="JASDAP010000029">
    <property type="protein sequence ID" value="KAK1876263.1"/>
    <property type="molecule type" value="Genomic_DNA"/>
</dbReference>